<dbReference type="Pfam" id="PF02016">
    <property type="entry name" value="Peptidase_S66"/>
    <property type="match status" value="1"/>
</dbReference>
<dbReference type="PANTHER" id="PTHR30237:SF2">
    <property type="entry name" value="MUREIN TETRAPEPTIDE CARBOXYPEPTIDASE"/>
    <property type="match status" value="1"/>
</dbReference>
<evidence type="ECO:0000313" key="9">
    <source>
        <dbReference type="EMBL" id="RZS43695.1"/>
    </source>
</evidence>
<feature type="domain" description="LD-carboxypeptidase C-terminal" evidence="8">
    <location>
        <begin position="178"/>
        <end position="288"/>
    </location>
</feature>
<reference evidence="9 10" key="1">
    <citation type="submission" date="2019-02" db="EMBL/GenBank/DDBJ databases">
        <title>Genomic Encyclopedia of Type Strains, Phase IV (KMG-IV): sequencing the most valuable type-strain genomes for metagenomic binning, comparative biology and taxonomic classification.</title>
        <authorList>
            <person name="Goeker M."/>
        </authorList>
    </citation>
    <scope>NUCLEOTIDE SEQUENCE [LARGE SCALE GENOMIC DNA]</scope>
    <source>
        <strain evidence="9 10">DSM 101727</strain>
    </source>
</reference>
<dbReference type="PIRSF" id="PIRSF028757">
    <property type="entry name" value="LD-carboxypeptidase"/>
    <property type="match status" value="1"/>
</dbReference>
<dbReference type="Proteomes" id="UP000294257">
    <property type="component" value="Unassembled WGS sequence"/>
</dbReference>
<organism evidence="9 10">
    <name type="scientific">Herbihabitans rhizosphaerae</name>
    <dbReference type="NCBI Taxonomy" id="1872711"/>
    <lineage>
        <taxon>Bacteria</taxon>
        <taxon>Bacillati</taxon>
        <taxon>Actinomycetota</taxon>
        <taxon>Actinomycetes</taxon>
        <taxon>Pseudonocardiales</taxon>
        <taxon>Pseudonocardiaceae</taxon>
        <taxon>Herbihabitans</taxon>
    </lineage>
</organism>
<comment type="similarity">
    <text evidence="1">Belongs to the peptidase S66 family.</text>
</comment>
<dbReference type="InterPro" id="IPR027478">
    <property type="entry name" value="LdcA_N"/>
</dbReference>
<dbReference type="SUPFAM" id="SSF52317">
    <property type="entry name" value="Class I glutamine amidotransferase-like"/>
    <property type="match status" value="1"/>
</dbReference>
<dbReference type="PANTHER" id="PTHR30237">
    <property type="entry name" value="MURAMOYLTETRAPEPTIDE CARBOXYPEPTIDASE"/>
    <property type="match status" value="1"/>
</dbReference>
<dbReference type="InterPro" id="IPR029062">
    <property type="entry name" value="Class_I_gatase-like"/>
</dbReference>
<keyword evidence="10" id="KW-1185">Reference proteome</keyword>
<proteinExistence type="inferred from homology"/>
<dbReference type="AlphaFoldDB" id="A0A4Q7L381"/>
<dbReference type="Pfam" id="PF17676">
    <property type="entry name" value="Peptidase_S66C"/>
    <property type="match status" value="1"/>
</dbReference>
<dbReference type="Gene3D" id="3.40.50.10740">
    <property type="entry name" value="Class I glutamine amidotransferase-like"/>
    <property type="match status" value="1"/>
</dbReference>
<evidence type="ECO:0000256" key="6">
    <source>
        <dbReference type="PIRSR" id="PIRSR028757-1"/>
    </source>
</evidence>
<keyword evidence="5" id="KW-0720">Serine protease</keyword>
<dbReference type="InterPro" id="IPR040921">
    <property type="entry name" value="Peptidase_S66C"/>
</dbReference>
<dbReference type="EMBL" id="SGWQ01000002">
    <property type="protein sequence ID" value="RZS43695.1"/>
    <property type="molecule type" value="Genomic_DNA"/>
</dbReference>
<evidence type="ECO:0000259" key="8">
    <source>
        <dbReference type="Pfam" id="PF17676"/>
    </source>
</evidence>
<dbReference type="CDD" id="cd07025">
    <property type="entry name" value="Peptidase_S66"/>
    <property type="match status" value="1"/>
</dbReference>
<evidence type="ECO:0000256" key="2">
    <source>
        <dbReference type="ARBA" id="ARBA00022645"/>
    </source>
</evidence>
<dbReference type="InterPro" id="IPR027461">
    <property type="entry name" value="Carboxypeptidase_A_C_sf"/>
</dbReference>
<feature type="active site" description="Charge relay system" evidence="6">
    <location>
        <position position="208"/>
    </location>
</feature>
<dbReference type="GO" id="GO:0004180">
    <property type="term" value="F:carboxypeptidase activity"/>
    <property type="evidence" value="ECO:0007669"/>
    <property type="project" value="UniProtKB-KW"/>
</dbReference>
<evidence type="ECO:0000256" key="1">
    <source>
        <dbReference type="ARBA" id="ARBA00010233"/>
    </source>
</evidence>
<evidence type="ECO:0000259" key="7">
    <source>
        <dbReference type="Pfam" id="PF02016"/>
    </source>
</evidence>
<keyword evidence="2 9" id="KW-0121">Carboxypeptidase</keyword>
<gene>
    <name evidence="9" type="ORF">EV193_102676</name>
</gene>
<dbReference type="GO" id="GO:0008236">
    <property type="term" value="F:serine-type peptidase activity"/>
    <property type="evidence" value="ECO:0007669"/>
    <property type="project" value="UniProtKB-KW"/>
</dbReference>
<accession>A0A4Q7L381</accession>
<dbReference type="SUPFAM" id="SSF141986">
    <property type="entry name" value="LD-carboxypeptidase A C-terminal domain-like"/>
    <property type="match status" value="1"/>
</dbReference>
<feature type="active site" description="Nucleophile" evidence="6">
    <location>
        <position position="115"/>
    </location>
</feature>
<comment type="caution">
    <text evidence="9">The sequence shown here is derived from an EMBL/GenBank/DDBJ whole genome shotgun (WGS) entry which is preliminary data.</text>
</comment>
<feature type="active site" description="Charge relay system" evidence="6">
    <location>
        <position position="273"/>
    </location>
</feature>
<dbReference type="Gene3D" id="3.50.30.60">
    <property type="entry name" value="LD-carboxypeptidase A C-terminal domain-like"/>
    <property type="match status" value="1"/>
</dbReference>
<dbReference type="GO" id="GO:0006508">
    <property type="term" value="P:proteolysis"/>
    <property type="evidence" value="ECO:0007669"/>
    <property type="project" value="UniProtKB-KW"/>
</dbReference>
<keyword evidence="4" id="KW-0378">Hydrolase</keyword>
<dbReference type="RefSeq" id="WP_130343500.1">
    <property type="nucleotide sequence ID" value="NZ_SGWQ01000002.1"/>
</dbReference>
<sequence length="303" mass="32224">MKRIRPPRLREGSRVAVVAPAGPAPEHLLDTGLAVLREWGLDVRVGEHVRERHPKLRYLAGTDSARAADLERAWCDPDVEAVFCVRGGYGCLRMVDLLDWDAMAAAGPKVFVGSSDVTVLHQAIGDNLGVSTLFGPMAATESFTGEALTHLRSTLFEPETVLRLSGPKAATMEHGVARGITVGGNLSLLAATVGSSPPPPDDAIVLLEDITESPYRLDGYITQLQRTGFFTGVSGIALGSWRKCGDPDAVYAVMADLLASLGMPTVWELGFGHCEDALTVPLGVMAELNADEGTLVIEEPALT</sequence>
<keyword evidence="3" id="KW-0645">Protease</keyword>
<name>A0A4Q7L381_9PSEU</name>
<dbReference type="OrthoDB" id="9807329at2"/>
<dbReference type="InterPro" id="IPR040449">
    <property type="entry name" value="Peptidase_S66_N"/>
</dbReference>
<dbReference type="InterPro" id="IPR003507">
    <property type="entry name" value="S66_fam"/>
</dbReference>
<evidence type="ECO:0000256" key="5">
    <source>
        <dbReference type="ARBA" id="ARBA00022825"/>
    </source>
</evidence>
<feature type="domain" description="LD-carboxypeptidase N-terminal" evidence="7">
    <location>
        <begin position="15"/>
        <end position="135"/>
    </location>
</feature>
<evidence type="ECO:0000313" key="10">
    <source>
        <dbReference type="Proteomes" id="UP000294257"/>
    </source>
</evidence>
<evidence type="ECO:0000256" key="3">
    <source>
        <dbReference type="ARBA" id="ARBA00022670"/>
    </source>
</evidence>
<evidence type="ECO:0000256" key="4">
    <source>
        <dbReference type="ARBA" id="ARBA00022801"/>
    </source>
</evidence>
<protein>
    <submittedName>
        <fullName evidence="9">Muramoyltetrapeptide carboxypeptidase</fullName>
    </submittedName>
</protein>